<accession>A0A8S5T8E1</accession>
<evidence type="ECO:0000256" key="1">
    <source>
        <dbReference type="SAM" id="Coils"/>
    </source>
</evidence>
<feature type="coiled-coil region" evidence="1">
    <location>
        <begin position="613"/>
        <end position="640"/>
    </location>
</feature>
<evidence type="ECO:0000313" key="3">
    <source>
        <dbReference type="EMBL" id="DAF59034.1"/>
    </source>
</evidence>
<evidence type="ECO:0000256" key="2">
    <source>
        <dbReference type="SAM" id="MobiDB-lite"/>
    </source>
</evidence>
<feature type="region of interest" description="Disordered" evidence="2">
    <location>
        <begin position="679"/>
        <end position="711"/>
    </location>
</feature>
<name>A0A8S5T8E1_9CAUD</name>
<sequence>MSNKELNINIRTTADTSGADQTAEAINKTLEAAQGAGESADAINQVTDALNNAKTAAEETGAAMNEGIGPEQERALENARSKLDEYADALTAAGSRMKAAFNDNPGLTGFIDEVTNAVLTSEEFRKKLEQVDDVFEVLNDRASNLDLGAKWGDGLDENLQKIIDDYNKEMDAADKAADKAEDAEARKQKAAAATVERLEANNRRASATYEELQAELEAYIAKLEEARKAGDNVAQADALKNIQDLGRRIKTAGEAGELTTTQVKGMAGQITIAATRILGMSSSLRGAIPFIHLFGTTIKTAMGPLGWAMLLIQGLTAGISALIDHFKAKSDELVQEAEKKAERMKKIAADTAEAVKKSYSLMMDDNRNDRTNAINKGFEDFVKGITTQYRLQTQEIERQIQLRREEAARQKGIDTQDAELARVKLDNDFEDGKITKRQRDYGMMMINQNLDDKIRRLELEVSQREFMDHGRQLDDAVQNRDSLQDKDFDMKFIQGQMPSLQEVRGLFNQQQKAQERIDASNRELQKTEEQIKQLEETLGMYKRSGQLTRGSFERTELEEAIQRKQRLLSARDVAQSEGNAATVRIDELRELFRQSDVNFEPSYQQGTDVNSRAGEYQKALEDQNTKAKELADNLAAAREEAGRIGDIMANYVNSIVDQERGLRTQERINAGNVSLFNKKEDKREKKEAEKEQKKLEKERERELKKLQQEQKREADKAIKTLVQGMIMKTGKSSTPRQSALANKALDAIRKNIEAAAADGFIDENEMRELGKLFRAKLEEFGVTTKRAFNGLKEELNQGLRDFNVQIRALGEWANKTERQKRPGGVVNLPYRRR</sequence>
<feature type="coiled-coil region" evidence="1">
    <location>
        <begin position="503"/>
        <end position="577"/>
    </location>
</feature>
<feature type="region of interest" description="Disordered" evidence="2">
    <location>
        <begin position="1"/>
        <end position="20"/>
    </location>
</feature>
<organism evidence="3">
    <name type="scientific">Myoviridae sp. cta6i12</name>
    <dbReference type="NCBI Taxonomy" id="2827695"/>
    <lineage>
        <taxon>Viruses</taxon>
        <taxon>Duplodnaviria</taxon>
        <taxon>Heunggongvirae</taxon>
        <taxon>Uroviricota</taxon>
        <taxon>Caudoviricetes</taxon>
    </lineage>
</organism>
<feature type="coiled-coil region" evidence="1">
    <location>
        <begin position="156"/>
        <end position="229"/>
    </location>
</feature>
<protein>
    <submittedName>
        <fullName evidence="3">Uncharacterized protein</fullName>
    </submittedName>
</protein>
<proteinExistence type="predicted"/>
<feature type="coiled-coil region" evidence="1">
    <location>
        <begin position="327"/>
        <end position="354"/>
    </location>
</feature>
<dbReference type="EMBL" id="BK032761">
    <property type="protein sequence ID" value="DAF59034.1"/>
    <property type="molecule type" value="Genomic_DNA"/>
</dbReference>
<reference evidence="3" key="1">
    <citation type="journal article" date="2021" name="Proc. Natl. Acad. Sci. U.S.A.">
        <title>A Catalog of Tens of Thousands of Viruses from Human Metagenomes Reveals Hidden Associations with Chronic Diseases.</title>
        <authorList>
            <person name="Tisza M.J."/>
            <person name="Buck C.B."/>
        </authorList>
    </citation>
    <scope>NUCLEOTIDE SEQUENCE</scope>
    <source>
        <strain evidence="3">Cta6i12</strain>
    </source>
</reference>
<keyword evidence="1" id="KW-0175">Coiled coil</keyword>